<evidence type="ECO:0000256" key="1">
    <source>
        <dbReference type="ARBA" id="ARBA00004496"/>
    </source>
</evidence>
<dbReference type="GeneTree" id="ENSGT00940000154835"/>
<dbReference type="Bgee" id="ENSNBRG00000013581">
    <property type="expression patterns" value="Expressed in zone of skin"/>
</dbReference>
<dbReference type="GO" id="GO:0005737">
    <property type="term" value="C:cytoplasm"/>
    <property type="evidence" value="ECO:0007669"/>
    <property type="project" value="UniProtKB-SubCell"/>
</dbReference>
<reference evidence="8" key="1">
    <citation type="submission" date="2025-08" db="UniProtKB">
        <authorList>
            <consortium name="Ensembl"/>
        </authorList>
    </citation>
    <scope>IDENTIFICATION</scope>
</reference>
<comment type="subcellular location">
    <subcellularLocation>
        <location evidence="1">Cytoplasm</location>
    </subcellularLocation>
</comment>
<dbReference type="PANTHER" id="PTHR11461:SF204">
    <property type="entry name" value="SERPIN B6"/>
    <property type="match status" value="1"/>
</dbReference>
<dbReference type="AlphaFoldDB" id="A0A3Q4HMW4"/>
<feature type="region of interest" description="Disordered" evidence="6">
    <location>
        <begin position="68"/>
        <end position="94"/>
    </location>
</feature>
<dbReference type="InterPro" id="IPR000215">
    <property type="entry name" value="Serpin_fam"/>
</dbReference>
<keyword evidence="4" id="KW-0646">Protease inhibitor</keyword>
<accession>A0A3Q4HMW4</accession>
<evidence type="ECO:0000256" key="5">
    <source>
        <dbReference type="ARBA" id="ARBA00022900"/>
    </source>
</evidence>
<dbReference type="Ensembl" id="ENSNBRT00000019023.1">
    <property type="protein sequence ID" value="ENSNBRP00000018532.1"/>
    <property type="gene ID" value="ENSNBRG00000013581.1"/>
</dbReference>
<feature type="compositionally biased region" description="Basic and acidic residues" evidence="6">
    <location>
        <begin position="69"/>
        <end position="80"/>
    </location>
</feature>
<keyword evidence="3" id="KW-0963">Cytoplasm</keyword>
<dbReference type="Proteomes" id="UP000261580">
    <property type="component" value="Unassembled WGS sequence"/>
</dbReference>
<dbReference type="Gene3D" id="2.30.39.10">
    <property type="entry name" value="Alpha-1-antitrypsin, domain 1"/>
    <property type="match status" value="1"/>
</dbReference>
<evidence type="ECO:0000256" key="2">
    <source>
        <dbReference type="ARBA" id="ARBA00006426"/>
    </source>
</evidence>
<feature type="domain" description="Serpin" evidence="7">
    <location>
        <begin position="20"/>
        <end position="453"/>
    </location>
</feature>
<protein>
    <submittedName>
        <fullName evidence="8">Leukocyte elastase inhibitor A-like</fullName>
    </submittedName>
</protein>
<evidence type="ECO:0000313" key="8">
    <source>
        <dbReference type="Ensembl" id="ENSNBRP00000018532.1"/>
    </source>
</evidence>
<sequence length="455" mass="51636">LLDTMASSVPVSKASTAFSLAMLKTLSEEDSTGNIFYSGLSVSAALAMLMLGARGSTATQMSEVLGFTEVEKPKPAEEKPPQTQSETSSSSLQTPMQTLMQTRMQTQTQIRQQTRLPGYLRKVCLKPQTDEDDVHAKFAKLLTDLNKADAPYSLSLANRLYGDRDLFSQFQEFLKGTKKHYNAELESVDFKGNAEEARVHINSWVEKQTQDKIKDLLSQDAVDSLTKLVLVNAIYFKGSWNTQFKEEMTADAQFRLNKNDTKPVKMMQQKSKFPFATIPEANCEILEMPYKGNDLSMLIFLPNDIEDDTTGLEKLEKELTYQNFVDWTHPDMMSPNEVDVKLPRFKMEEKYDLEKILTKMGMENAFDIFANTLTAGEARCCHLALSVAAHVALSEMNEKKKMAVTQLASYTSCWLVELLLHVQMQILQRKQKYIKSSFFQHIFVSFSSHFLCKML</sequence>
<feature type="compositionally biased region" description="Low complexity" evidence="6">
    <location>
        <begin position="81"/>
        <end position="94"/>
    </location>
</feature>
<dbReference type="Pfam" id="PF00079">
    <property type="entry name" value="Serpin"/>
    <property type="match status" value="2"/>
</dbReference>
<dbReference type="GO" id="GO:0004867">
    <property type="term" value="F:serine-type endopeptidase inhibitor activity"/>
    <property type="evidence" value="ECO:0007669"/>
    <property type="project" value="UniProtKB-KW"/>
</dbReference>
<dbReference type="InterPro" id="IPR023796">
    <property type="entry name" value="Serpin_dom"/>
</dbReference>
<evidence type="ECO:0000256" key="6">
    <source>
        <dbReference type="SAM" id="MobiDB-lite"/>
    </source>
</evidence>
<organism evidence="8 9">
    <name type="scientific">Neolamprologus brichardi</name>
    <name type="common">Fairy cichlid</name>
    <name type="synonym">Lamprologus brichardi</name>
    <dbReference type="NCBI Taxonomy" id="32507"/>
    <lineage>
        <taxon>Eukaryota</taxon>
        <taxon>Metazoa</taxon>
        <taxon>Chordata</taxon>
        <taxon>Craniata</taxon>
        <taxon>Vertebrata</taxon>
        <taxon>Euteleostomi</taxon>
        <taxon>Actinopterygii</taxon>
        <taxon>Neopterygii</taxon>
        <taxon>Teleostei</taxon>
        <taxon>Neoteleostei</taxon>
        <taxon>Acanthomorphata</taxon>
        <taxon>Ovalentaria</taxon>
        <taxon>Cichlomorphae</taxon>
        <taxon>Cichliformes</taxon>
        <taxon>Cichlidae</taxon>
        <taxon>African cichlids</taxon>
        <taxon>Pseudocrenilabrinae</taxon>
        <taxon>Lamprologini</taxon>
        <taxon>Neolamprologus</taxon>
    </lineage>
</organism>
<dbReference type="FunFam" id="2.30.39.10:FF:000014">
    <property type="entry name" value="Serpin family B member 9"/>
    <property type="match status" value="1"/>
</dbReference>
<keyword evidence="9" id="KW-1185">Reference proteome</keyword>
<keyword evidence="5" id="KW-0722">Serine protease inhibitor</keyword>
<evidence type="ECO:0000313" key="9">
    <source>
        <dbReference type="Proteomes" id="UP000261580"/>
    </source>
</evidence>
<dbReference type="GO" id="GO:0005615">
    <property type="term" value="C:extracellular space"/>
    <property type="evidence" value="ECO:0007669"/>
    <property type="project" value="InterPro"/>
</dbReference>
<dbReference type="PANTHER" id="PTHR11461">
    <property type="entry name" value="SERINE PROTEASE INHIBITOR, SERPIN"/>
    <property type="match status" value="1"/>
</dbReference>
<dbReference type="Gene3D" id="3.30.497.10">
    <property type="entry name" value="Antithrombin, subunit I, domain 2"/>
    <property type="match status" value="2"/>
</dbReference>
<dbReference type="SMART" id="SM00093">
    <property type="entry name" value="SERPIN"/>
    <property type="match status" value="1"/>
</dbReference>
<proteinExistence type="inferred from homology"/>
<dbReference type="InterPro" id="IPR042178">
    <property type="entry name" value="Serpin_sf_1"/>
</dbReference>
<comment type="similarity">
    <text evidence="2">Belongs to the serpin family. Ov-serpin subfamily.</text>
</comment>
<reference evidence="8" key="2">
    <citation type="submission" date="2025-09" db="UniProtKB">
        <authorList>
            <consortium name="Ensembl"/>
        </authorList>
    </citation>
    <scope>IDENTIFICATION</scope>
</reference>
<evidence type="ECO:0000259" key="7">
    <source>
        <dbReference type="SMART" id="SM00093"/>
    </source>
</evidence>
<name>A0A3Q4HMW4_NEOBR</name>
<evidence type="ECO:0000256" key="4">
    <source>
        <dbReference type="ARBA" id="ARBA00022690"/>
    </source>
</evidence>
<dbReference type="SUPFAM" id="SSF56574">
    <property type="entry name" value="Serpins"/>
    <property type="match status" value="1"/>
</dbReference>
<evidence type="ECO:0000256" key="3">
    <source>
        <dbReference type="ARBA" id="ARBA00022490"/>
    </source>
</evidence>
<dbReference type="STRING" id="32507.ENSNBRP00000018532"/>
<dbReference type="InterPro" id="IPR036186">
    <property type="entry name" value="Serpin_sf"/>
</dbReference>
<dbReference type="InterPro" id="IPR042185">
    <property type="entry name" value="Serpin_sf_2"/>
</dbReference>